<accession>A0ABS3LDA8</accession>
<dbReference type="PANTHER" id="PTHR30614">
    <property type="entry name" value="MEMBRANE COMPONENT OF AMINO ACID ABC TRANSPORTER"/>
    <property type="match status" value="1"/>
</dbReference>
<evidence type="ECO:0000256" key="2">
    <source>
        <dbReference type="ARBA" id="ARBA00022448"/>
    </source>
</evidence>
<organism evidence="9 10">
    <name type="scientific">Candidatus Enterococcus moelleringii</name>
    <dbReference type="NCBI Taxonomy" id="2815325"/>
    <lineage>
        <taxon>Bacteria</taxon>
        <taxon>Bacillati</taxon>
        <taxon>Bacillota</taxon>
        <taxon>Bacilli</taxon>
        <taxon>Lactobacillales</taxon>
        <taxon>Enterococcaceae</taxon>
        <taxon>Enterococcus</taxon>
    </lineage>
</organism>
<feature type="transmembrane region" description="Helical" evidence="7">
    <location>
        <begin position="201"/>
        <end position="223"/>
    </location>
</feature>
<evidence type="ECO:0000256" key="3">
    <source>
        <dbReference type="ARBA" id="ARBA00022692"/>
    </source>
</evidence>
<evidence type="ECO:0000256" key="5">
    <source>
        <dbReference type="ARBA" id="ARBA00022989"/>
    </source>
</evidence>
<dbReference type="Pfam" id="PF00528">
    <property type="entry name" value="BPD_transp_1"/>
    <property type="match status" value="1"/>
</dbReference>
<evidence type="ECO:0000256" key="4">
    <source>
        <dbReference type="ARBA" id="ARBA00022970"/>
    </source>
</evidence>
<comment type="subcellular location">
    <subcellularLocation>
        <location evidence="7">Cell membrane</location>
        <topology evidence="7">Multi-pass membrane protein</topology>
    </subcellularLocation>
    <subcellularLocation>
        <location evidence="1">Membrane</location>
        <topology evidence="1">Multi-pass membrane protein</topology>
    </subcellularLocation>
</comment>
<dbReference type="RefSeq" id="WP_207674605.1">
    <property type="nucleotide sequence ID" value="NZ_JAFREM010000025.1"/>
</dbReference>
<proteinExistence type="inferred from homology"/>
<protein>
    <submittedName>
        <fullName evidence="9">ABC transporter permease subunit</fullName>
    </submittedName>
</protein>
<feature type="transmembrane region" description="Helical" evidence="7">
    <location>
        <begin position="54"/>
        <end position="78"/>
    </location>
</feature>
<reference evidence="9 10" key="1">
    <citation type="submission" date="2021-03" db="EMBL/GenBank/DDBJ databases">
        <title>Enterococcal diversity collection.</title>
        <authorList>
            <person name="Gilmore M.S."/>
            <person name="Schwartzman J."/>
            <person name="Van Tyne D."/>
            <person name="Martin M."/>
            <person name="Earl A.M."/>
            <person name="Manson A.L."/>
            <person name="Straub T."/>
            <person name="Salamzade R."/>
            <person name="Saavedra J."/>
            <person name="Lebreton F."/>
            <person name="Prichula J."/>
            <person name="Schaufler K."/>
            <person name="Gaca A."/>
            <person name="Sgardioli B."/>
            <person name="Wagenaar J."/>
            <person name="Strong T."/>
        </authorList>
    </citation>
    <scope>NUCLEOTIDE SEQUENCE [LARGE SCALE GENOMIC DNA]</scope>
    <source>
        <strain evidence="9 10">669A</strain>
    </source>
</reference>
<dbReference type="PROSITE" id="PS50928">
    <property type="entry name" value="ABC_TM1"/>
    <property type="match status" value="1"/>
</dbReference>
<dbReference type="EMBL" id="JAFREM010000025">
    <property type="protein sequence ID" value="MBO1307612.1"/>
    <property type="molecule type" value="Genomic_DNA"/>
</dbReference>
<feature type="transmembrane region" description="Helical" evidence="7">
    <location>
        <begin position="98"/>
        <end position="116"/>
    </location>
</feature>
<sequence>MNFQLNYFLECLQASFMKIPVSLGIAATTLIVGLLIGTPIALVRIFHVKVLDQFFTVLIAIVKAIPVNLIILIAGLWFNSNFNAIAQSLGWSLTVSEVDKIYVAVFALSIAAVALLSESVRGALMSVDKGQYEAGYTVGLTKFQTFYRIIMPQAFLVLVPTLIGNINSLVKLSALVILVGVQDVLNAGLKVASIYYCYLEAYVAAALIYWGISLICIQLGKLAEDYMGRYRRSQA</sequence>
<dbReference type="InterPro" id="IPR035906">
    <property type="entry name" value="MetI-like_sf"/>
</dbReference>
<keyword evidence="3 7" id="KW-0812">Transmembrane</keyword>
<dbReference type="Gene3D" id="1.10.3720.10">
    <property type="entry name" value="MetI-like"/>
    <property type="match status" value="1"/>
</dbReference>
<dbReference type="SUPFAM" id="SSF161098">
    <property type="entry name" value="MetI-like"/>
    <property type="match status" value="1"/>
</dbReference>
<keyword evidence="6 7" id="KW-0472">Membrane</keyword>
<evidence type="ECO:0000313" key="10">
    <source>
        <dbReference type="Proteomes" id="UP000664601"/>
    </source>
</evidence>
<name>A0ABS3LDA8_9ENTE</name>
<dbReference type="InterPro" id="IPR000515">
    <property type="entry name" value="MetI-like"/>
</dbReference>
<feature type="transmembrane region" description="Helical" evidence="7">
    <location>
        <begin position="20"/>
        <end position="42"/>
    </location>
</feature>
<keyword evidence="5 7" id="KW-1133">Transmembrane helix</keyword>
<dbReference type="PANTHER" id="PTHR30614:SF0">
    <property type="entry name" value="L-CYSTINE TRANSPORT SYSTEM PERMEASE PROTEIN TCYL"/>
    <property type="match status" value="1"/>
</dbReference>
<keyword evidence="2 7" id="KW-0813">Transport</keyword>
<evidence type="ECO:0000313" key="9">
    <source>
        <dbReference type="EMBL" id="MBO1307612.1"/>
    </source>
</evidence>
<feature type="domain" description="ABC transmembrane type-1" evidence="8">
    <location>
        <begin position="19"/>
        <end position="220"/>
    </location>
</feature>
<comment type="similarity">
    <text evidence="7">Belongs to the binding-protein-dependent transport system permease family.</text>
</comment>
<dbReference type="Proteomes" id="UP000664601">
    <property type="component" value="Unassembled WGS sequence"/>
</dbReference>
<keyword evidence="4" id="KW-0029">Amino-acid transport</keyword>
<evidence type="ECO:0000259" key="8">
    <source>
        <dbReference type="PROSITE" id="PS50928"/>
    </source>
</evidence>
<dbReference type="CDD" id="cd06261">
    <property type="entry name" value="TM_PBP2"/>
    <property type="match status" value="1"/>
</dbReference>
<comment type="caution">
    <text evidence="9">The sequence shown here is derived from an EMBL/GenBank/DDBJ whole genome shotgun (WGS) entry which is preliminary data.</text>
</comment>
<keyword evidence="10" id="KW-1185">Reference proteome</keyword>
<evidence type="ECO:0000256" key="7">
    <source>
        <dbReference type="RuleBase" id="RU363032"/>
    </source>
</evidence>
<dbReference type="InterPro" id="IPR043429">
    <property type="entry name" value="ArtM/GltK/GlnP/TcyL/YhdX-like"/>
</dbReference>
<feature type="transmembrane region" description="Helical" evidence="7">
    <location>
        <begin position="154"/>
        <end position="181"/>
    </location>
</feature>
<gene>
    <name evidence="9" type="ORF">JZO70_15660</name>
</gene>
<evidence type="ECO:0000256" key="6">
    <source>
        <dbReference type="ARBA" id="ARBA00023136"/>
    </source>
</evidence>
<evidence type="ECO:0000256" key="1">
    <source>
        <dbReference type="ARBA" id="ARBA00004141"/>
    </source>
</evidence>